<evidence type="ECO:0000256" key="1">
    <source>
        <dbReference type="SAM" id="MobiDB-lite"/>
    </source>
</evidence>
<comment type="caution">
    <text evidence="2">The sequence shown here is derived from an EMBL/GenBank/DDBJ whole genome shotgun (WGS) entry which is preliminary data.</text>
</comment>
<evidence type="ECO:0000313" key="3">
    <source>
        <dbReference type="Proteomes" id="UP001465755"/>
    </source>
</evidence>
<proteinExistence type="predicted"/>
<dbReference type="Proteomes" id="UP001465755">
    <property type="component" value="Unassembled WGS sequence"/>
</dbReference>
<protein>
    <submittedName>
        <fullName evidence="2">Uncharacterized protein</fullName>
    </submittedName>
</protein>
<dbReference type="AlphaFoldDB" id="A0AAW1NYH2"/>
<organism evidence="2 3">
    <name type="scientific">Symbiochloris irregularis</name>
    <dbReference type="NCBI Taxonomy" id="706552"/>
    <lineage>
        <taxon>Eukaryota</taxon>
        <taxon>Viridiplantae</taxon>
        <taxon>Chlorophyta</taxon>
        <taxon>core chlorophytes</taxon>
        <taxon>Trebouxiophyceae</taxon>
        <taxon>Trebouxiales</taxon>
        <taxon>Trebouxiaceae</taxon>
        <taxon>Symbiochloris</taxon>
    </lineage>
</organism>
<gene>
    <name evidence="2" type="ORF">WJX73_007698</name>
</gene>
<evidence type="ECO:0000313" key="2">
    <source>
        <dbReference type="EMBL" id="KAK9803080.1"/>
    </source>
</evidence>
<name>A0AAW1NYH2_9CHLO</name>
<accession>A0AAW1NYH2</accession>
<dbReference type="EMBL" id="JALJOQ010000063">
    <property type="protein sequence ID" value="KAK9803080.1"/>
    <property type="molecule type" value="Genomic_DNA"/>
</dbReference>
<keyword evidence="3" id="KW-1185">Reference proteome</keyword>
<feature type="region of interest" description="Disordered" evidence="1">
    <location>
        <begin position="209"/>
        <end position="264"/>
    </location>
</feature>
<sequence>MLEAGSCRQEDVLITVQQDVVRTQQSLRAELSQVLSSCGLPLLQAYPPYLQSLLQALAELRCGQRCAYVQNLVGNMQDFRYNAGIVARRIEDPSLEPSALARLRAEVKVLVALIRATVAHKDQLDYLQLSLEQLGHLAKMGVDVFAEMRAAPSMQAYGSCWAKCQLEMSHGKWLSEMQLLRWMSADINLHPMLLVLTDAILKPRARSSNTYCLPSPQPPEDAPGDTASTRPGQKRNRSPNPASRGYTYEPSMPEDPFTPSHHRETSLDFATGRHNLLAELWHPDSPQALDRGSIEDSDSDEEFTRLCQRISVDTGSGRADSVLLTPPPSTNSGPLAGPCLIHPSNMQAHGIVNWLGV</sequence>
<reference evidence="2 3" key="1">
    <citation type="journal article" date="2024" name="Nat. Commun.">
        <title>Phylogenomics reveals the evolutionary origins of lichenization in chlorophyte algae.</title>
        <authorList>
            <person name="Puginier C."/>
            <person name="Libourel C."/>
            <person name="Otte J."/>
            <person name="Skaloud P."/>
            <person name="Haon M."/>
            <person name="Grisel S."/>
            <person name="Petersen M."/>
            <person name="Berrin J.G."/>
            <person name="Delaux P.M."/>
            <person name="Dal Grande F."/>
            <person name="Keller J."/>
        </authorList>
    </citation>
    <scope>NUCLEOTIDE SEQUENCE [LARGE SCALE GENOMIC DNA]</scope>
    <source>
        <strain evidence="2 3">SAG 2036</strain>
    </source>
</reference>